<organism evidence="4 5">
    <name type="scientific">Acetobacter oeni</name>
    <dbReference type="NCBI Taxonomy" id="304077"/>
    <lineage>
        <taxon>Bacteria</taxon>
        <taxon>Pseudomonadati</taxon>
        <taxon>Pseudomonadota</taxon>
        <taxon>Alphaproteobacteria</taxon>
        <taxon>Acetobacterales</taxon>
        <taxon>Acetobacteraceae</taxon>
        <taxon>Acetobacter</taxon>
    </lineage>
</organism>
<dbReference type="SUPFAM" id="SSF64438">
    <property type="entry name" value="CNF1/YfiH-like putative cysteine hydrolases"/>
    <property type="match status" value="1"/>
</dbReference>
<dbReference type="Gene3D" id="3.30.1330.200">
    <property type="match status" value="1"/>
</dbReference>
<protein>
    <recommendedName>
        <fullName evidence="3">Probable chemoreceptor glutamine deamidase CheD</fullName>
        <ecNumber evidence="3">3.5.1.44</ecNumber>
    </recommendedName>
</protein>
<evidence type="ECO:0000256" key="3">
    <source>
        <dbReference type="HAMAP-Rule" id="MF_01440"/>
    </source>
</evidence>
<dbReference type="Pfam" id="PF03975">
    <property type="entry name" value="CheD"/>
    <property type="match status" value="1"/>
</dbReference>
<dbReference type="GO" id="GO:0050568">
    <property type="term" value="F:protein-glutamine glutaminase activity"/>
    <property type="evidence" value="ECO:0007669"/>
    <property type="project" value="UniProtKB-UniRule"/>
</dbReference>
<dbReference type="RefSeq" id="WP_146889339.1">
    <property type="nucleotide sequence ID" value="NZ_BJYG01000029.1"/>
</dbReference>
<keyword evidence="2 3" id="KW-0378">Hydrolase</keyword>
<sequence>MEADEMTLVVQGDVLVSDNPTAIFMTLLGSCVSACMYDSAANVGGMNHFLLPAGNGYGSADRISYGTHAMEKLINSLLNMGAKKSRLKCKLFGGANIRPQFGNIGTQNSEFATEFLSAEGITCTSSSTGGVLGRRVRFWPVGGRAQQALIRDETMPATEIKAAQDDILRIRMDRQHEVDFF</sequence>
<dbReference type="GO" id="GO:0006935">
    <property type="term" value="P:chemotaxis"/>
    <property type="evidence" value="ECO:0007669"/>
    <property type="project" value="UniProtKB-UniRule"/>
</dbReference>
<keyword evidence="1 3" id="KW-0145">Chemotaxis</keyword>
<keyword evidence="5" id="KW-1185">Reference proteome</keyword>
<dbReference type="OrthoDB" id="9807202at2"/>
<comment type="caution">
    <text evidence="4">The sequence shown here is derived from an EMBL/GenBank/DDBJ whole genome shotgun (WGS) entry which is preliminary data.</text>
</comment>
<dbReference type="EC" id="3.5.1.44" evidence="3"/>
<dbReference type="PANTHER" id="PTHR35147">
    <property type="entry name" value="CHEMORECEPTOR GLUTAMINE DEAMIDASE CHED-RELATED"/>
    <property type="match status" value="1"/>
</dbReference>
<evidence type="ECO:0000313" key="4">
    <source>
        <dbReference type="EMBL" id="GEN63906.1"/>
    </source>
</evidence>
<dbReference type="AlphaFoldDB" id="A0A511XLT4"/>
<dbReference type="InterPro" id="IPR038592">
    <property type="entry name" value="CheD-like_sf"/>
</dbReference>
<dbReference type="HAMAP" id="MF_01440">
    <property type="entry name" value="CheD"/>
    <property type="match status" value="1"/>
</dbReference>
<evidence type="ECO:0000256" key="1">
    <source>
        <dbReference type="ARBA" id="ARBA00022500"/>
    </source>
</evidence>
<dbReference type="CDD" id="cd16352">
    <property type="entry name" value="CheD"/>
    <property type="match status" value="1"/>
</dbReference>
<accession>A0A511XLT4</accession>
<dbReference type="EMBL" id="BJYG01000029">
    <property type="protein sequence ID" value="GEN63906.1"/>
    <property type="molecule type" value="Genomic_DNA"/>
</dbReference>
<evidence type="ECO:0000313" key="5">
    <source>
        <dbReference type="Proteomes" id="UP000321746"/>
    </source>
</evidence>
<comment type="catalytic activity">
    <reaction evidence="3">
        <text>L-glutaminyl-[protein] + H2O = L-glutamyl-[protein] + NH4(+)</text>
        <dbReference type="Rhea" id="RHEA:16441"/>
        <dbReference type="Rhea" id="RHEA-COMP:10207"/>
        <dbReference type="Rhea" id="RHEA-COMP:10208"/>
        <dbReference type="ChEBI" id="CHEBI:15377"/>
        <dbReference type="ChEBI" id="CHEBI:28938"/>
        <dbReference type="ChEBI" id="CHEBI:29973"/>
        <dbReference type="ChEBI" id="CHEBI:30011"/>
        <dbReference type="EC" id="3.5.1.44"/>
    </reaction>
</comment>
<dbReference type="Proteomes" id="UP000321746">
    <property type="component" value="Unassembled WGS sequence"/>
</dbReference>
<dbReference type="PANTHER" id="PTHR35147:SF3">
    <property type="entry name" value="CHEMORECEPTOR GLUTAMINE DEAMIDASE CHED 1-RELATED"/>
    <property type="match status" value="1"/>
</dbReference>
<gene>
    <name evidence="3 4" type="primary">cheD</name>
    <name evidence="4" type="ORF">AOE01nite_21300</name>
</gene>
<dbReference type="InterPro" id="IPR011324">
    <property type="entry name" value="Cytotoxic_necrot_fac-like_cat"/>
</dbReference>
<reference evidence="4 5" key="1">
    <citation type="submission" date="2019-07" db="EMBL/GenBank/DDBJ databases">
        <title>Whole genome shotgun sequence of Acetobacter oeni NBRC 105207.</title>
        <authorList>
            <person name="Hosoyama A."/>
            <person name="Uohara A."/>
            <person name="Ohji S."/>
            <person name="Ichikawa N."/>
        </authorList>
    </citation>
    <scope>NUCLEOTIDE SEQUENCE [LARGE SCALE GENOMIC DNA]</scope>
    <source>
        <strain evidence="4 5">NBRC 105207</strain>
    </source>
</reference>
<comment type="function">
    <text evidence="3">Probably deamidates glutamine residues to glutamate on methyl-accepting chemotaxis receptors (MCPs), playing an important role in chemotaxis.</text>
</comment>
<comment type="similarity">
    <text evidence="3">Belongs to the CheD family.</text>
</comment>
<name>A0A511XLT4_9PROT</name>
<evidence type="ECO:0000256" key="2">
    <source>
        <dbReference type="ARBA" id="ARBA00022801"/>
    </source>
</evidence>
<proteinExistence type="inferred from homology"/>
<dbReference type="InterPro" id="IPR005659">
    <property type="entry name" value="Chemorcpt_Glu_NH3ase_CheD"/>
</dbReference>
<keyword evidence="4" id="KW-0675">Receptor</keyword>